<dbReference type="Gene3D" id="3.30.565.10">
    <property type="entry name" value="Histidine kinase-like ATPase, C-terminal domain"/>
    <property type="match status" value="1"/>
</dbReference>
<dbReference type="Pfam" id="PF00072">
    <property type="entry name" value="Response_reg"/>
    <property type="match status" value="1"/>
</dbReference>
<dbReference type="EMBL" id="RYFG02000091">
    <property type="protein sequence ID" value="TRW95265.1"/>
    <property type="molecule type" value="Genomic_DNA"/>
</dbReference>
<dbReference type="InterPro" id="IPR001789">
    <property type="entry name" value="Sig_transdc_resp-reg_receiver"/>
</dbReference>
<dbReference type="CDD" id="cd00130">
    <property type="entry name" value="PAS"/>
    <property type="match status" value="2"/>
</dbReference>
<evidence type="ECO:0000256" key="1">
    <source>
        <dbReference type="ARBA" id="ARBA00000085"/>
    </source>
</evidence>
<dbReference type="Pfam" id="PF17203">
    <property type="entry name" value="sCache_3_2"/>
    <property type="match status" value="1"/>
</dbReference>
<dbReference type="SMART" id="SM00091">
    <property type="entry name" value="PAS"/>
    <property type="match status" value="2"/>
</dbReference>
<evidence type="ECO:0000256" key="10">
    <source>
        <dbReference type="ARBA" id="ARBA00022840"/>
    </source>
</evidence>
<feature type="modified residue" description="4-aspartylphosphate" evidence="14">
    <location>
        <position position="993"/>
    </location>
</feature>
<dbReference type="PROSITE" id="PS50885">
    <property type="entry name" value="HAMP"/>
    <property type="match status" value="1"/>
</dbReference>
<name>A0ABY3CB48_9GAMM</name>
<dbReference type="Pfam" id="PF02518">
    <property type="entry name" value="HATPase_c"/>
    <property type="match status" value="1"/>
</dbReference>
<dbReference type="InterPro" id="IPR033463">
    <property type="entry name" value="sCache_3"/>
</dbReference>
<dbReference type="Gene3D" id="1.10.287.130">
    <property type="match status" value="1"/>
</dbReference>
<dbReference type="Pfam" id="PF00989">
    <property type="entry name" value="PAS"/>
    <property type="match status" value="1"/>
</dbReference>
<dbReference type="PROSITE" id="PS50113">
    <property type="entry name" value="PAC"/>
    <property type="match status" value="2"/>
</dbReference>
<keyword evidence="6" id="KW-0808">Transferase</keyword>
<evidence type="ECO:0000256" key="3">
    <source>
        <dbReference type="ARBA" id="ARBA00012438"/>
    </source>
</evidence>
<reference evidence="22 23" key="1">
    <citation type="journal article" date="2019" name="Antonie Van Leeuwenhoek">
        <title>Description of 'Ca. Methylobacter oryzae' KRF1, a novel species from the environmentally important Methylobacter clade 2.</title>
        <authorList>
            <person name="Khatri K."/>
            <person name="Mohite J.A."/>
            <person name="Pandit P.S."/>
            <person name="Bahulikar R."/>
            <person name="Rahalkar M.C."/>
        </authorList>
    </citation>
    <scope>NUCLEOTIDE SEQUENCE [LARGE SCALE GENOMIC DNA]</scope>
    <source>
        <strain evidence="22 23">KRF1</strain>
    </source>
</reference>
<feature type="domain" description="HAMP" evidence="21">
    <location>
        <begin position="195"/>
        <end position="248"/>
    </location>
</feature>
<feature type="transmembrane region" description="Helical" evidence="16">
    <location>
        <begin position="177"/>
        <end position="194"/>
    </location>
</feature>
<keyword evidence="10" id="KW-0067">ATP-binding</keyword>
<dbReference type="InterPro" id="IPR005467">
    <property type="entry name" value="His_kinase_dom"/>
</dbReference>
<keyword evidence="13 16" id="KW-0472">Membrane</keyword>
<dbReference type="PRINTS" id="PR00344">
    <property type="entry name" value="BCTRLSENSOR"/>
</dbReference>
<feature type="domain" description="PAC" evidence="20">
    <location>
        <begin position="324"/>
        <end position="376"/>
    </location>
</feature>
<evidence type="ECO:0000256" key="6">
    <source>
        <dbReference type="ARBA" id="ARBA00022679"/>
    </source>
</evidence>
<evidence type="ECO:0000256" key="5">
    <source>
        <dbReference type="ARBA" id="ARBA00022553"/>
    </source>
</evidence>
<dbReference type="PROSITE" id="PS50110">
    <property type="entry name" value="RESPONSE_REGULATORY"/>
    <property type="match status" value="1"/>
</dbReference>
<dbReference type="NCBIfam" id="TIGR00229">
    <property type="entry name" value="sensory_box"/>
    <property type="match status" value="2"/>
</dbReference>
<dbReference type="SUPFAM" id="SSF52172">
    <property type="entry name" value="CheY-like"/>
    <property type="match status" value="1"/>
</dbReference>
<keyword evidence="15" id="KW-0175">Coiled coil</keyword>
<dbReference type="SUPFAM" id="SSF55785">
    <property type="entry name" value="PYP-like sensor domain (PAS domain)"/>
    <property type="match status" value="2"/>
</dbReference>
<feature type="domain" description="PAS" evidence="19">
    <location>
        <begin position="373"/>
        <end position="428"/>
    </location>
</feature>
<dbReference type="Pfam" id="PF00672">
    <property type="entry name" value="HAMP"/>
    <property type="match status" value="1"/>
</dbReference>
<dbReference type="Gene3D" id="3.30.450.20">
    <property type="entry name" value="PAS domain"/>
    <property type="match status" value="3"/>
</dbReference>
<feature type="domain" description="Histidine kinase" evidence="17">
    <location>
        <begin position="698"/>
        <end position="916"/>
    </location>
</feature>
<evidence type="ECO:0000256" key="12">
    <source>
        <dbReference type="ARBA" id="ARBA00023012"/>
    </source>
</evidence>
<dbReference type="InterPro" id="IPR029151">
    <property type="entry name" value="Sensor-like_sf"/>
</dbReference>
<evidence type="ECO:0000256" key="16">
    <source>
        <dbReference type="SAM" id="Phobius"/>
    </source>
</evidence>
<feature type="coiled-coil region" evidence="15">
    <location>
        <begin position="646"/>
        <end position="673"/>
    </location>
</feature>
<dbReference type="CDD" id="cd06225">
    <property type="entry name" value="HAMP"/>
    <property type="match status" value="1"/>
</dbReference>
<dbReference type="SMART" id="SM00387">
    <property type="entry name" value="HATPase_c"/>
    <property type="match status" value="1"/>
</dbReference>
<evidence type="ECO:0000256" key="7">
    <source>
        <dbReference type="ARBA" id="ARBA00022692"/>
    </source>
</evidence>
<evidence type="ECO:0000256" key="11">
    <source>
        <dbReference type="ARBA" id="ARBA00022989"/>
    </source>
</evidence>
<dbReference type="CDD" id="cd16922">
    <property type="entry name" value="HATPase_EvgS-ArcB-TorS-like"/>
    <property type="match status" value="1"/>
</dbReference>
<keyword evidence="12" id="KW-0902">Two-component regulatory system</keyword>
<keyword evidence="5 14" id="KW-0597">Phosphoprotein</keyword>
<evidence type="ECO:0000256" key="4">
    <source>
        <dbReference type="ARBA" id="ARBA00022475"/>
    </source>
</evidence>
<dbReference type="Gene3D" id="3.30.450.40">
    <property type="match status" value="1"/>
</dbReference>
<dbReference type="PANTHER" id="PTHR43047">
    <property type="entry name" value="TWO-COMPONENT HISTIDINE PROTEIN KINASE"/>
    <property type="match status" value="1"/>
</dbReference>
<feature type="domain" description="Response regulatory" evidence="18">
    <location>
        <begin position="944"/>
        <end position="1060"/>
    </location>
</feature>
<dbReference type="InterPro" id="IPR003018">
    <property type="entry name" value="GAF"/>
</dbReference>
<dbReference type="SUPFAM" id="SSF55874">
    <property type="entry name" value="ATPase domain of HSP90 chaperone/DNA topoisomerase II/histidine kinase"/>
    <property type="match status" value="1"/>
</dbReference>
<dbReference type="InterPro" id="IPR004358">
    <property type="entry name" value="Sig_transdc_His_kin-like_C"/>
</dbReference>
<accession>A0ABY3CB48</accession>
<dbReference type="InterPro" id="IPR029016">
    <property type="entry name" value="GAF-like_dom_sf"/>
</dbReference>
<dbReference type="InterPro" id="IPR011006">
    <property type="entry name" value="CheY-like_superfamily"/>
</dbReference>
<evidence type="ECO:0000256" key="9">
    <source>
        <dbReference type="ARBA" id="ARBA00022777"/>
    </source>
</evidence>
<dbReference type="SMART" id="SM00086">
    <property type="entry name" value="PAC"/>
    <property type="match status" value="2"/>
</dbReference>
<dbReference type="Gene3D" id="3.40.50.2300">
    <property type="match status" value="1"/>
</dbReference>
<dbReference type="CDD" id="cd18774">
    <property type="entry name" value="PDC2_HK_sensor"/>
    <property type="match status" value="1"/>
</dbReference>
<dbReference type="InterPro" id="IPR036097">
    <property type="entry name" value="HisK_dim/P_sf"/>
</dbReference>
<keyword evidence="9" id="KW-0418">Kinase</keyword>
<keyword evidence="8" id="KW-0547">Nucleotide-binding</keyword>
<dbReference type="Pfam" id="PF00512">
    <property type="entry name" value="HisKA"/>
    <property type="match status" value="1"/>
</dbReference>
<dbReference type="InterPro" id="IPR003660">
    <property type="entry name" value="HAMP_dom"/>
</dbReference>
<evidence type="ECO:0000259" key="20">
    <source>
        <dbReference type="PROSITE" id="PS50113"/>
    </source>
</evidence>
<dbReference type="PROSITE" id="PS50112">
    <property type="entry name" value="PAS"/>
    <property type="match status" value="2"/>
</dbReference>
<dbReference type="SMART" id="SM00304">
    <property type="entry name" value="HAMP"/>
    <property type="match status" value="1"/>
</dbReference>
<evidence type="ECO:0000256" key="8">
    <source>
        <dbReference type="ARBA" id="ARBA00022741"/>
    </source>
</evidence>
<dbReference type="Proteomes" id="UP000733744">
    <property type="component" value="Unassembled WGS sequence"/>
</dbReference>
<comment type="subcellular location">
    <subcellularLocation>
        <location evidence="2">Cell membrane</location>
        <topology evidence="2">Multi-pass membrane protein</topology>
    </subcellularLocation>
</comment>
<evidence type="ECO:0000259" key="17">
    <source>
        <dbReference type="PROSITE" id="PS50109"/>
    </source>
</evidence>
<gene>
    <name evidence="22" type="ORF">EKO24_010295</name>
</gene>
<dbReference type="SUPFAM" id="SSF103190">
    <property type="entry name" value="Sensory domain-like"/>
    <property type="match status" value="1"/>
</dbReference>
<dbReference type="EC" id="2.7.13.3" evidence="3"/>
<keyword evidence="11 16" id="KW-1133">Transmembrane helix</keyword>
<dbReference type="RefSeq" id="WP_127029964.1">
    <property type="nucleotide sequence ID" value="NZ_RYFG02000091.1"/>
</dbReference>
<dbReference type="SUPFAM" id="SSF55781">
    <property type="entry name" value="GAF domain-like"/>
    <property type="match status" value="1"/>
</dbReference>
<dbReference type="CDD" id="cd17546">
    <property type="entry name" value="REC_hyHK_CKI1_RcsC-like"/>
    <property type="match status" value="1"/>
</dbReference>
<keyword evidence="4" id="KW-1003">Cell membrane</keyword>
<keyword evidence="7 16" id="KW-0812">Transmembrane</keyword>
<dbReference type="SUPFAM" id="SSF158472">
    <property type="entry name" value="HAMP domain-like"/>
    <property type="match status" value="1"/>
</dbReference>
<dbReference type="InterPro" id="IPR001610">
    <property type="entry name" value="PAC"/>
</dbReference>
<dbReference type="SMART" id="SM00065">
    <property type="entry name" value="GAF"/>
    <property type="match status" value="1"/>
</dbReference>
<dbReference type="InterPro" id="IPR013767">
    <property type="entry name" value="PAS_fold"/>
</dbReference>
<evidence type="ECO:0000256" key="2">
    <source>
        <dbReference type="ARBA" id="ARBA00004651"/>
    </source>
</evidence>
<dbReference type="Pfam" id="PF13185">
    <property type="entry name" value="GAF_2"/>
    <property type="match status" value="1"/>
</dbReference>
<dbReference type="SUPFAM" id="SSF47384">
    <property type="entry name" value="Homodimeric domain of signal transducing histidine kinase"/>
    <property type="match status" value="1"/>
</dbReference>
<evidence type="ECO:0000256" key="15">
    <source>
        <dbReference type="SAM" id="Coils"/>
    </source>
</evidence>
<keyword evidence="23" id="KW-1185">Reference proteome</keyword>
<evidence type="ECO:0000256" key="14">
    <source>
        <dbReference type="PROSITE-ProRule" id="PRU00169"/>
    </source>
</evidence>
<dbReference type="InterPro" id="IPR000014">
    <property type="entry name" value="PAS"/>
</dbReference>
<comment type="catalytic activity">
    <reaction evidence="1">
        <text>ATP + protein L-histidine = ADP + protein N-phospho-L-histidine.</text>
        <dbReference type="EC" id="2.7.13.3"/>
    </reaction>
</comment>
<feature type="domain" description="PAC" evidence="20">
    <location>
        <begin position="446"/>
        <end position="498"/>
    </location>
</feature>
<sequence length="1145" mass="125964">MTALTGKSSLPGSFKRQIILAFVVGSFCLISAFAAYMIKTESVYRYQDANSTTLGVAQSLAVSSRSWVLANDLMGLQEVVNAFQAYPELRYAMVISPSGRVIAHSDRSKVGLFLSDASSLALLKAPVESRVVAATESGIDVAVPIEIDKRYIGWARVAVGRNGIAGELRKMLIDNTVFVLLATMLSLLAATVIAKRLGARIGLLMQAAEEVQAGNVNTRAHIPGRGDEISMLADNFNRMLDVLAENEKQLRTASLYTRSLIEASLDPLVTISPEGIITDVNYATEQVTGKSRAELIGTDFSGYFTEPDKARDGYLQAFFEGSVTDCPLAIRHQDGHITDVLYNASVYRDEAGQVLGVFAAARDITESKQAEAMRTQLAAIVESSNDAIVGKTPDGIITHWNKSAERIYGYTAEEIIGKPVTMLAPASRYNEIHEFLGKTRMGETVVNRESERIRKDGALINVALTLSPIKDAFGSITGISTIVRDITERKQNEAVNAARLHLVQFSLTHSLDELLEETLNETEKLTGSEIGFYHFVEEDQNTLTLQNWSTGTKARFCKAEGQDLHYAIADAGVWVDCIHQRKAVIHNDYASLPHRSGMPEGDVAVTRELVVPVMRGEKIAAILGVGNKPTDYLEKDVESVSLIAGLAWEIAERKRAEDEIHKLNQELEQRVVERTADLVLARNAAEAANQAKSVFLASMSHELRTPLNAILGFSNLMRKDMLLPENHRQNLDIINRSGEHLLALINDVLEMAKIEAGRVQLENIPLDLGGMVRDVTDMMQVRAEEKGLRMQVDQSSQFPRYIVGDEARLRQILINLIGNAVKFTQQGGVTLRLGTRQNSVSHLVIEIEDSGSGIASEDQQRIFEPFVQLGSQKDSKGSGLGLSITRQFVQLMGGNISLESKPGKGALFRIDLPLVEVMEADIAKAREVEKGDVVGLAEGQPEYRILIVEDQLENQVLLAKLMESVGFQVKVAENGEQGVQLFQSWHPHLIWMDRRMPVMDGLEATRAIRSLPGGKAVKIVAVTASAFIEQRAESLDAGMDGFVRKPYRFNEIYGCLSQQLGVRYIYEGAPEADKPGMALTSEMLAALPEALRSQLKDALENLESKRIASLIRQIAPIDLELHKVLAYLAENFDYPAILEALRETD</sequence>
<evidence type="ECO:0000259" key="19">
    <source>
        <dbReference type="PROSITE" id="PS50112"/>
    </source>
</evidence>
<dbReference type="CDD" id="cd00082">
    <property type="entry name" value="HisKA"/>
    <property type="match status" value="1"/>
</dbReference>
<evidence type="ECO:0000313" key="22">
    <source>
        <dbReference type="EMBL" id="TRW95265.1"/>
    </source>
</evidence>
<dbReference type="InterPro" id="IPR003594">
    <property type="entry name" value="HATPase_dom"/>
</dbReference>
<organism evidence="22 23">
    <name type="scientific">Candidatus Methylobacter oryzae</name>
    <dbReference type="NCBI Taxonomy" id="2497749"/>
    <lineage>
        <taxon>Bacteria</taxon>
        <taxon>Pseudomonadati</taxon>
        <taxon>Pseudomonadota</taxon>
        <taxon>Gammaproteobacteria</taxon>
        <taxon>Methylococcales</taxon>
        <taxon>Methylococcaceae</taxon>
        <taxon>Methylobacter</taxon>
    </lineage>
</organism>
<evidence type="ECO:0000313" key="23">
    <source>
        <dbReference type="Proteomes" id="UP000733744"/>
    </source>
</evidence>
<evidence type="ECO:0000259" key="18">
    <source>
        <dbReference type="PROSITE" id="PS50110"/>
    </source>
</evidence>
<comment type="caution">
    <text evidence="22">The sequence shown here is derived from an EMBL/GenBank/DDBJ whole genome shotgun (WGS) entry which is preliminary data.</text>
</comment>
<dbReference type="InterPro" id="IPR003661">
    <property type="entry name" value="HisK_dim/P_dom"/>
</dbReference>
<dbReference type="InterPro" id="IPR035965">
    <property type="entry name" value="PAS-like_dom_sf"/>
</dbReference>
<proteinExistence type="predicted"/>
<dbReference type="Gene3D" id="6.10.340.10">
    <property type="match status" value="1"/>
</dbReference>
<feature type="transmembrane region" description="Helical" evidence="16">
    <location>
        <begin position="18"/>
        <end position="38"/>
    </location>
</feature>
<dbReference type="SMART" id="SM00388">
    <property type="entry name" value="HisKA"/>
    <property type="match status" value="1"/>
</dbReference>
<dbReference type="InterPro" id="IPR036890">
    <property type="entry name" value="HATPase_C_sf"/>
</dbReference>
<protein>
    <recommendedName>
        <fullName evidence="3">histidine kinase</fullName>
        <ecNumber evidence="3">2.7.13.3</ecNumber>
    </recommendedName>
</protein>
<feature type="domain" description="PAS" evidence="19">
    <location>
        <begin position="253"/>
        <end position="308"/>
    </location>
</feature>
<dbReference type="PROSITE" id="PS50109">
    <property type="entry name" value="HIS_KIN"/>
    <property type="match status" value="1"/>
</dbReference>
<dbReference type="Pfam" id="PF13426">
    <property type="entry name" value="PAS_9"/>
    <property type="match status" value="1"/>
</dbReference>
<evidence type="ECO:0000256" key="13">
    <source>
        <dbReference type="ARBA" id="ARBA00023136"/>
    </source>
</evidence>
<evidence type="ECO:0000259" key="21">
    <source>
        <dbReference type="PROSITE" id="PS50885"/>
    </source>
</evidence>
<dbReference type="InterPro" id="IPR000700">
    <property type="entry name" value="PAS-assoc_C"/>
</dbReference>
<dbReference type="SMART" id="SM00448">
    <property type="entry name" value="REC"/>
    <property type="match status" value="1"/>
</dbReference>